<evidence type="ECO:0000313" key="5">
    <source>
        <dbReference type="EMBL" id="NMY00246.1"/>
    </source>
</evidence>
<gene>
    <name evidence="5" type="ORF">HBO43_27070</name>
</gene>
<evidence type="ECO:0000256" key="1">
    <source>
        <dbReference type="ARBA" id="ARBA00023015"/>
    </source>
</evidence>
<dbReference type="InterPro" id="IPR001387">
    <property type="entry name" value="Cro/C1-type_HTH"/>
</dbReference>
<keyword evidence="2" id="KW-0238">DNA-binding</keyword>
<accession>A0A0R3ADR7</accession>
<proteinExistence type="predicted"/>
<dbReference type="CDD" id="cd00093">
    <property type="entry name" value="HTH_XRE"/>
    <property type="match status" value="1"/>
</dbReference>
<dbReference type="OrthoDB" id="9799384at2"/>
<evidence type="ECO:0000256" key="2">
    <source>
        <dbReference type="ARBA" id="ARBA00023125"/>
    </source>
</evidence>
<dbReference type="SUPFAM" id="SSF47413">
    <property type="entry name" value="lambda repressor-like DNA-binding domains"/>
    <property type="match status" value="1"/>
</dbReference>
<dbReference type="PANTHER" id="PTHR36511:SF4">
    <property type="entry name" value="ANTITOXIN MQSA"/>
    <property type="match status" value="1"/>
</dbReference>
<dbReference type="PANTHER" id="PTHR36511">
    <property type="entry name" value="MERR FAMILY BACTERIAL REGULATORY PROTEIN"/>
    <property type="match status" value="1"/>
</dbReference>
<reference evidence="5 6" key="1">
    <citation type="journal article" date="2020" name="Front. Microbiol.">
        <title>Genetic Organization of the aprX-lipA2 Operon Affects the Proteolytic Potential of Pseudomonas Species in Milk.</title>
        <authorList>
            <person name="Maier C."/>
            <person name="Huptas C."/>
            <person name="von Neubeck M."/>
            <person name="Scherer S."/>
            <person name="Wenning M."/>
            <person name="Lucking G."/>
        </authorList>
    </citation>
    <scope>NUCLEOTIDE SEQUENCE [LARGE SCALE GENOMIC DNA]</scope>
    <source>
        <strain evidence="5 6">WS 4671</strain>
    </source>
</reference>
<dbReference type="RefSeq" id="WP_046384808.1">
    <property type="nucleotide sequence ID" value="NZ_CBDFBJ010000028.1"/>
</dbReference>
<feature type="domain" description="HTH cro/C1-type" evidence="4">
    <location>
        <begin position="47"/>
        <end position="80"/>
    </location>
</feature>
<dbReference type="KEGG" id="pvr:PverR02_03485"/>
<dbReference type="Pfam" id="PF01381">
    <property type="entry name" value="HTH_3"/>
    <property type="match status" value="1"/>
</dbReference>
<dbReference type="EMBL" id="JAAQWE010000036">
    <property type="protein sequence ID" value="NMY00246.1"/>
    <property type="molecule type" value="Genomic_DNA"/>
</dbReference>
<keyword evidence="3" id="KW-0804">Transcription</keyword>
<dbReference type="SMART" id="SM00530">
    <property type="entry name" value="HTH_XRE"/>
    <property type="match status" value="1"/>
</dbReference>
<dbReference type="Gene3D" id="1.10.260.40">
    <property type="entry name" value="lambda repressor-like DNA-binding domains"/>
    <property type="match status" value="1"/>
</dbReference>
<dbReference type="GeneID" id="47554198"/>
<dbReference type="Proteomes" id="UP000552560">
    <property type="component" value="Unassembled WGS sequence"/>
</dbReference>
<protein>
    <submittedName>
        <fullName evidence="5">Helix-turn-helix domain-containing protein</fullName>
    </submittedName>
</protein>
<comment type="caution">
    <text evidence="5">The sequence shown here is derived from an EMBL/GenBank/DDBJ whole genome shotgun (WGS) entry which is preliminary data.</text>
</comment>
<organism evidence="5 6">
    <name type="scientific">Pseudomonas veronii</name>
    <dbReference type="NCBI Taxonomy" id="76761"/>
    <lineage>
        <taxon>Bacteria</taxon>
        <taxon>Pseudomonadati</taxon>
        <taxon>Pseudomonadota</taxon>
        <taxon>Gammaproteobacteria</taxon>
        <taxon>Pseudomonadales</taxon>
        <taxon>Pseudomonadaceae</taxon>
        <taxon>Pseudomonas</taxon>
    </lineage>
</organism>
<sequence length="104" mass="11349">MPLTEKQLKERDAKRAIGEELLAAIQDVKAGLYGAVHQVEITQAADARSKTGLSQAKFAELLGVSIRTLQEWEQGRRSPSGAARSLLHIAAIRPDVFREVLSNA</sequence>
<keyword evidence="1" id="KW-0805">Transcription regulation</keyword>
<evidence type="ECO:0000259" key="4">
    <source>
        <dbReference type="PROSITE" id="PS50943"/>
    </source>
</evidence>
<dbReference type="GO" id="GO:0003677">
    <property type="term" value="F:DNA binding"/>
    <property type="evidence" value="ECO:0007669"/>
    <property type="project" value="UniProtKB-KW"/>
</dbReference>
<evidence type="ECO:0000313" key="6">
    <source>
        <dbReference type="Proteomes" id="UP000552560"/>
    </source>
</evidence>
<evidence type="ECO:0000256" key="3">
    <source>
        <dbReference type="ARBA" id="ARBA00023163"/>
    </source>
</evidence>
<dbReference type="AlphaFoldDB" id="A0A0R3ADR7"/>
<dbReference type="InterPro" id="IPR052359">
    <property type="entry name" value="HTH-type_reg/antitoxin"/>
</dbReference>
<dbReference type="PROSITE" id="PS50943">
    <property type="entry name" value="HTH_CROC1"/>
    <property type="match status" value="1"/>
</dbReference>
<dbReference type="InterPro" id="IPR010982">
    <property type="entry name" value="Lambda_DNA-bd_dom_sf"/>
</dbReference>
<name>A0A0R3ADR7_PSEVE</name>